<name>A0AB39R396_9ACTN</name>
<reference evidence="2" key="1">
    <citation type="submission" date="2024-07" db="EMBL/GenBank/DDBJ databases">
        <authorList>
            <person name="Yu S.T."/>
        </authorList>
    </citation>
    <scope>NUCLEOTIDE SEQUENCE</scope>
    <source>
        <strain evidence="2">R41</strain>
    </source>
</reference>
<dbReference type="EMBL" id="CP163443">
    <property type="protein sequence ID" value="XDQ50325.1"/>
    <property type="molecule type" value="Genomic_DNA"/>
</dbReference>
<evidence type="ECO:0000313" key="2">
    <source>
        <dbReference type="EMBL" id="XDQ50325.1"/>
    </source>
</evidence>
<dbReference type="RefSeq" id="WP_369243680.1">
    <property type="nucleotide sequence ID" value="NZ_CP163443.1"/>
</dbReference>
<gene>
    <name evidence="2" type="ORF">AB5J53_00630</name>
</gene>
<evidence type="ECO:0000256" key="1">
    <source>
        <dbReference type="SAM" id="MobiDB-lite"/>
    </source>
</evidence>
<sequence>MTDDGWAKAVRQQLGLGRLLPLGGPEDGSWITEQAASGVLSRAPSGVSGIRPGTLRIRLADPEAAPEPSIPAPWTALPPGPLRIEAEFSAPARQPLPQIAEQLRQTLLAAAVERLGLVVAEVDLHVTDLLEVAASAQQPTAAEASESAAGETSASHVAVTKPGHPSPGPVPVRDPAAELATVAIAVPGVTRLAPVPGLPTPMARGGLARPVRIEDSDEPPDRHVQIQLAVAETHRALDVSLAVRAAVAAAAEGDAPGSVTVAVLVTAVEPGQVLPT</sequence>
<feature type="compositionally biased region" description="Low complexity" evidence="1">
    <location>
        <begin position="141"/>
        <end position="155"/>
    </location>
</feature>
<proteinExistence type="predicted"/>
<organism evidence="2">
    <name type="scientific">Streptomyces sp. R41</name>
    <dbReference type="NCBI Taxonomy" id="3238632"/>
    <lineage>
        <taxon>Bacteria</taxon>
        <taxon>Bacillati</taxon>
        <taxon>Actinomycetota</taxon>
        <taxon>Actinomycetes</taxon>
        <taxon>Kitasatosporales</taxon>
        <taxon>Streptomycetaceae</taxon>
        <taxon>Streptomyces</taxon>
    </lineage>
</organism>
<accession>A0AB39R396</accession>
<protein>
    <recommendedName>
        <fullName evidence="3">Nucleopolyhedrovirus P10 family protein</fullName>
    </recommendedName>
</protein>
<dbReference type="AlphaFoldDB" id="A0AB39R396"/>
<evidence type="ECO:0008006" key="3">
    <source>
        <dbReference type="Google" id="ProtNLM"/>
    </source>
</evidence>
<feature type="region of interest" description="Disordered" evidence="1">
    <location>
        <begin position="141"/>
        <end position="174"/>
    </location>
</feature>